<evidence type="ECO:0000313" key="2">
    <source>
        <dbReference type="Proteomes" id="UP000034085"/>
    </source>
</evidence>
<organism evidence="1 2">
    <name type="scientific">Citrobacter amalonaticus Y19</name>
    <dbReference type="NCBI Taxonomy" id="1261127"/>
    <lineage>
        <taxon>Bacteria</taxon>
        <taxon>Pseudomonadati</taxon>
        <taxon>Pseudomonadota</taxon>
        <taxon>Gammaproteobacteria</taxon>
        <taxon>Enterobacterales</taxon>
        <taxon>Enterobacteriaceae</taxon>
        <taxon>Citrobacter</taxon>
    </lineage>
</organism>
<dbReference type="RefSeq" id="WP_046499402.1">
    <property type="nucleotide sequence ID" value="NZ_CP011133.1"/>
</dbReference>
<dbReference type="Proteomes" id="UP000034085">
    <property type="component" value="Plasmid"/>
</dbReference>
<gene>
    <name evidence="1" type="ORF">F384_27625</name>
</gene>
<dbReference type="OrthoDB" id="9147139at2"/>
<dbReference type="HOGENOM" id="CLU_281709_0_0_6"/>
<keyword evidence="1" id="KW-0614">Plasmid</keyword>
<dbReference type="KEGG" id="cama:F384_27625"/>
<evidence type="ECO:0000313" key="1">
    <source>
        <dbReference type="EMBL" id="AKE62308.1"/>
    </source>
</evidence>
<geneLocation type="plasmid" evidence="1">
    <name>unnamed</name>
</geneLocation>
<accession>A0A0F6RJ51</accession>
<proteinExistence type="predicted"/>
<reference evidence="1 2" key="1">
    <citation type="submission" date="2015-03" db="EMBL/GenBank/DDBJ databases">
        <title>Complete genome sequence of Citrobacter amalonaticus Y19.</title>
        <authorList>
            <person name="Park S."/>
        </authorList>
    </citation>
    <scope>NUCLEOTIDE SEQUENCE [LARGE SCALE GENOMIC DNA]</scope>
    <source>
        <strain evidence="1 2">Y19</strain>
        <plasmid evidence="2">Plasmid</plasmid>
    </source>
</reference>
<dbReference type="AlphaFoldDB" id="A0A0F6RJ51"/>
<sequence>MTGIVRIEQPVERIERFHSLQGGQYWRAIEAIAEENIAVSEVLLIESLRWVDNKLHTVILRTHPSKHGQHIRFEYTDDSGRICVTTRSFTQHRFLFDDFVNKFAFAADSKEVRESEVQACQQLAQKLTVELSEAMTNPERMKEIIAERLEKEQAENSENKPNTLPATIDQYTNLATGPLENALTSGVSEESIKGMMEAARHGHKLAVIQSEWLQGKNNEITNAVQAVVPYYQEMAAAQLAAFEESRENVESLMKGIASLDLFIGKDVVVNTIIKGNSAPSDIPLTFVQKKLLMDEELAVYLDLGDWFDFTKADLFDQALQKHPGLIEQIFPTQRCVLVMAVTRRHVNYQDPWEAAAKDFQNRCVFLLVRDGENIYQVYSPVESHLGAHTLFPERNEQDALFRGYDGSRITFRDVAYTDRLRAHEKMALHYKRFLILCCGLDQREHLFGEFYDRRSNINFISMDFQEKYCRFIHDADGTGLLSDPESEKRPSLESYIKQANQHLRSGSRVFCEWRQVVNPVTAPGAAKDDSGNGYRGHSFTVDFVKSRSTSVAYQKNEEIYVDVPVVQHTYSRNAKSDKREFNAKVCLSKFRTSDQIGYLCLDTVKSADLEYYIHNRRIRVNHLYYIRLFKELAALLKLEEAHEEQYRSKMLAALNAGNIGDKNDRVAVVDKTIQTWRCANRGASLQNGLEDEKQWKALLAMMDLIAWRGLASIPQIESYCEQLGNSPLRLVVMPNGKLGLYVAPRAEDRNDAAEKHKWAVRVVLSLTRTGVKEVSRSWALVNELSVSECTLKEWPLVDEWKGLKSVFESYDRKLKALADIEQGRETLKRLNPINQEGLSELAELWINAFEEMNFYRPTGGIVQKPIMMIPIGLIVDREEWSYLYLGTRGSAVEYIYQNLNDEALKARVAHRLISNYEVKEGKLDNLANKKTSLGLFCTKQRPDMAPFSADRNIETYGPDFGVNHAVLTHMVSFKSQIALIQQEADRGLHRRFTIASNLVGSAGELLIDQLLGDAARDADEPVDILEVVIYPAPNGEPGAKLKKNGEKFWHKHWCDLCKPGTDESLVLSHIHAPDHVITRTSFSSKEDAILFVLNTMPQARKYEKDFFRDNDFDVPDGIIERWINR</sequence>
<dbReference type="PATRIC" id="fig|1261127.3.peg.5738"/>
<name>A0A0F6RJ51_CITAM</name>
<dbReference type="EMBL" id="CP011133">
    <property type="protein sequence ID" value="AKE62308.1"/>
    <property type="molecule type" value="Genomic_DNA"/>
</dbReference>
<protein>
    <submittedName>
        <fullName evidence="1">Uncharacterized protein</fullName>
    </submittedName>
</protein>